<dbReference type="STRING" id="237631.A0A0D1CI69"/>
<dbReference type="PANTHER" id="PTHR34815">
    <property type="entry name" value="LYSINE ACETYLTRANSFERASE"/>
    <property type="match status" value="1"/>
</dbReference>
<protein>
    <recommendedName>
        <fullName evidence="1">LYC1 C-terminal domain-containing protein</fullName>
    </recommendedName>
</protein>
<dbReference type="VEuPathDB" id="FungiDB:UMAG_10673"/>
<gene>
    <name evidence="2" type="ORF">UMAG_10673</name>
</gene>
<dbReference type="Proteomes" id="UP000000561">
    <property type="component" value="Chromosome 17"/>
</dbReference>
<dbReference type="InterPro" id="IPR053013">
    <property type="entry name" value="LAT"/>
</dbReference>
<reference evidence="2 3" key="1">
    <citation type="journal article" date="2006" name="Nature">
        <title>Insights from the genome of the biotrophic fungal plant pathogen Ustilago maydis.</title>
        <authorList>
            <person name="Kamper J."/>
            <person name="Kahmann R."/>
            <person name="Bolker M."/>
            <person name="Ma L.J."/>
            <person name="Brefort T."/>
            <person name="Saville B.J."/>
            <person name="Banuett F."/>
            <person name="Kronstad J.W."/>
            <person name="Gold S.E."/>
            <person name="Muller O."/>
            <person name="Perlin M.H."/>
            <person name="Wosten H.A."/>
            <person name="de Vries R."/>
            <person name="Ruiz-Herrera J."/>
            <person name="Reynaga-Pena C.G."/>
            <person name="Snetselaar K."/>
            <person name="McCann M."/>
            <person name="Perez-Martin J."/>
            <person name="Feldbrugge M."/>
            <person name="Basse C.W."/>
            <person name="Steinberg G."/>
            <person name="Ibeas J.I."/>
            <person name="Holloman W."/>
            <person name="Guzman P."/>
            <person name="Farman M."/>
            <person name="Stajich J.E."/>
            <person name="Sentandreu R."/>
            <person name="Gonzalez-Prieto J.M."/>
            <person name="Kennell J.C."/>
            <person name="Molina L."/>
            <person name="Schirawski J."/>
            <person name="Mendoza-Mendoza A."/>
            <person name="Greilinger D."/>
            <person name="Munch K."/>
            <person name="Rossel N."/>
            <person name="Scherer M."/>
            <person name="Vranes M."/>
            <person name="Ladendorf O."/>
            <person name="Vincon V."/>
            <person name="Fuchs U."/>
            <person name="Sandrock B."/>
            <person name="Meng S."/>
            <person name="Ho E.C."/>
            <person name="Cahill M.J."/>
            <person name="Boyce K.J."/>
            <person name="Klose J."/>
            <person name="Klosterman S.J."/>
            <person name="Deelstra H.J."/>
            <person name="Ortiz-Castellanos L."/>
            <person name="Li W."/>
            <person name="Sanchez-Alonso P."/>
            <person name="Schreier P.H."/>
            <person name="Hauser-Hahn I."/>
            <person name="Vaupel M."/>
            <person name="Koopmann E."/>
            <person name="Friedrich G."/>
            <person name="Voss H."/>
            <person name="Schluter T."/>
            <person name="Margolis J."/>
            <person name="Platt D."/>
            <person name="Swimmer C."/>
            <person name="Gnirke A."/>
            <person name="Chen F."/>
            <person name="Vysotskaia V."/>
            <person name="Mannhaupt G."/>
            <person name="Guldener U."/>
            <person name="Munsterkotter M."/>
            <person name="Haase D."/>
            <person name="Oesterheld M."/>
            <person name="Mewes H.W."/>
            <person name="Mauceli E.W."/>
            <person name="DeCaprio D."/>
            <person name="Wade C.M."/>
            <person name="Butler J."/>
            <person name="Young S."/>
            <person name="Jaffe D.B."/>
            <person name="Calvo S."/>
            <person name="Nusbaum C."/>
            <person name="Galagan J."/>
            <person name="Birren B.W."/>
        </authorList>
    </citation>
    <scope>NUCLEOTIDE SEQUENCE [LARGE SCALE GENOMIC DNA]</scope>
    <source>
        <strain evidence="3">DSM 14603 / FGSC 9021 / UM521</strain>
    </source>
</reference>
<dbReference type="Pfam" id="PF22998">
    <property type="entry name" value="GNAT_LYC1-like"/>
    <property type="match status" value="1"/>
</dbReference>
<evidence type="ECO:0000259" key="1">
    <source>
        <dbReference type="Pfam" id="PF22998"/>
    </source>
</evidence>
<dbReference type="EMBL" id="CM003156">
    <property type="protein sequence ID" value="KIS66648.1"/>
    <property type="molecule type" value="Genomic_DNA"/>
</dbReference>
<keyword evidence="3" id="KW-1185">Reference proteome</keyword>
<dbReference type="OrthoDB" id="2020070at2759"/>
<dbReference type="InParanoid" id="A0A0D1CI69"/>
<accession>A0A0D1CI69</accession>
<evidence type="ECO:0000313" key="2">
    <source>
        <dbReference type="EMBL" id="KIS66648.1"/>
    </source>
</evidence>
<dbReference type="KEGG" id="uma:UMAG_10673"/>
<dbReference type="InterPro" id="IPR016181">
    <property type="entry name" value="Acyl_CoA_acyltransferase"/>
</dbReference>
<dbReference type="InterPro" id="IPR055100">
    <property type="entry name" value="GNAT_LYC1-like"/>
</dbReference>
<proteinExistence type="predicted"/>
<organism evidence="2 3">
    <name type="scientific">Mycosarcoma maydis</name>
    <name type="common">Corn smut fungus</name>
    <name type="synonym">Ustilago maydis</name>
    <dbReference type="NCBI Taxonomy" id="5270"/>
    <lineage>
        <taxon>Eukaryota</taxon>
        <taxon>Fungi</taxon>
        <taxon>Dikarya</taxon>
        <taxon>Basidiomycota</taxon>
        <taxon>Ustilaginomycotina</taxon>
        <taxon>Ustilaginomycetes</taxon>
        <taxon>Ustilaginales</taxon>
        <taxon>Ustilaginaceae</taxon>
        <taxon>Mycosarcoma</taxon>
    </lineage>
</organism>
<sequence length="410" mass="47117">MSVNMCGYVLVRATEAQDLIATEREWVEWGQPLLTKEQFIMREQDVLGTTDFSKQRRQRWVLVPADDTTTLDFLCACETYRRPILLKLRAQDHVQSAMAYSICSVFVPPAKRRNGYAQKMMSLMQHQLNPRPKIPQLRATKLDQDLVQVFQPHEADRHRADATCSFLYSDVGEYYSKFGWQVVGNRHVEWKPLSKDEAYAPPAQRARWLSADQLKELGRIDRQYLLSQLEQRSDTHIRFCIDDPDATSWRWLIQRSQFYATTLLPASAPKPSYFGLILPSPTAEDSQPSYAVWMFDFVAHKLAVLRLRFTSAAAFEQLLGALRHQAAQFGMHKCVAWNVDLASLGVELNAQDHAQLERGESVERFHDELRGGAVVERSGNGASLPALSWYADRKPGDKLEWVCNEYGWWC</sequence>
<evidence type="ECO:0000313" key="3">
    <source>
        <dbReference type="Proteomes" id="UP000000561"/>
    </source>
</evidence>
<dbReference type="GeneID" id="23566670"/>
<dbReference type="AlphaFoldDB" id="A0A0D1CI69"/>
<dbReference type="SUPFAM" id="SSF55729">
    <property type="entry name" value="Acyl-CoA N-acyltransferases (Nat)"/>
    <property type="match status" value="1"/>
</dbReference>
<dbReference type="PANTHER" id="PTHR34815:SF2">
    <property type="entry name" value="N-ACETYLTRANSFERASE DOMAIN-CONTAINING PROTEIN"/>
    <property type="match status" value="1"/>
</dbReference>
<dbReference type="RefSeq" id="XP_011391727.1">
    <property type="nucleotide sequence ID" value="XM_011393425.1"/>
</dbReference>
<feature type="domain" description="LYC1 C-terminal" evidence="1">
    <location>
        <begin position="187"/>
        <end position="410"/>
    </location>
</feature>
<dbReference type="Gene3D" id="3.40.630.30">
    <property type="match status" value="1"/>
</dbReference>
<name>A0A0D1CI69_MYCMD</name>